<evidence type="ECO:0000313" key="3">
    <source>
        <dbReference type="Proteomes" id="UP000280307"/>
    </source>
</evidence>
<name>A0A426TUK4_9CHLR</name>
<dbReference type="NCBIfam" id="TIGR02682">
    <property type="entry name" value="cas_csx11"/>
    <property type="match status" value="1"/>
</dbReference>
<sequence>MSQLEILAQHRDALLLAEAIGWLHDYRKCSDEQLKVQAANKAPKDQALPRSEATDPNSLSGRYNILTSTNLQLPVQSNARTVTNLFDDNTWRQDLLGLYLSRCHNTAHFDKQDPAGGKQSYPGIQISSPFGFERPVLNDLTSKMWALPWASLATYSKTERQNLFVALRNLFPQVGADTRRPTNEVDLWSWGLLVGALYKTALAGALLSASTPPDAQNLHWRLLSVRVDGLGYLFNAARLPDLLSRQELLHDAFARVCSLLEETYPLANEVYRDEHGSLYVVPDLPGLLGLTNSQGVPLSQLILQEFAKATLKGRQALQLGGEITPVLVLEPTPWWGQDPNRSGSDELPAINAMLSPGVRAQADAEAIEAFWNSRIDAICTVCGLRPQGPARKAIERNVCNICEQRRLDRSQAWASEQSHETIWIDEVADTNGRLTLIVGQFDLEGWLEGRLLDSLLVIAPNEGTTTTKTASFSRVQRIWQTTRQFWREVQAWLDTTLSDDRRRVLLYLDQEPDLGPFHVYELDLGSTSLSVVWYPPQADGSGGYLISADNLNAVARRLGAERHILEDAVIAAIWLEDYLQQQFMQQTRQLILHNPEATPGKRQQNLLAGRRLIRTEHQDTAYSTAIPILAEPRSFMALVPANRSLDILQQIKLKYEREMGKVRNRLPLQLSAVYFSRRTPLRAALDAGQAMLKRKTMTTVWNVRSVVQGSLPADTCDPAKDRTTKPGPGRTHHAFAIAS</sequence>
<proteinExistence type="predicted"/>
<organism evidence="2 3">
    <name type="scientific">Candidatus Viridilinea halotolerans</name>
    <dbReference type="NCBI Taxonomy" id="2491704"/>
    <lineage>
        <taxon>Bacteria</taxon>
        <taxon>Bacillati</taxon>
        <taxon>Chloroflexota</taxon>
        <taxon>Chloroflexia</taxon>
        <taxon>Chloroflexales</taxon>
        <taxon>Chloroflexineae</taxon>
        <taxon>Oscillochloridaceae</taxon>
        <taxon>Candidatus Viridilinea</taxon>
    </lineage>
</organism>
<gene>
    <name evidence="2" type="ORF">EI684_17045</name>
</gene>
<comment type="caution">
    <text evidence="2">The sequence shown here is derived from an EMBL/GenBank/DDBJ whole genome shotgun (WGS) entry which is preliminary data.</text>
</comment>
<evidence type="ECO:0000313" key="2">
    <source>
        <dbReference type="EMBL" id="RRR68784.1"/>
    </source>
</evidence>
<accession>A0A426TUK4</accession>
<dbReference type="Proteomes" id="UP000280307">
    <property type="component" value="Unassembled WGS sequence"/>
</dbReference>
<protein>
    <submittedName>
        <fullName evidence="2">CRISPR-associated protein Csx11</fullName>
    </submittedName>
</protein>
<dbReference type="AlphaFoldDB" id="A0A426TUK4"/>
<feature type="region of interest" description="Disordered" evidence="1">
    <location>
        <begin position="38"/>
        <end position="59"/>
    </location>
</feature>
<dbReference type="EMBL" id="RSAS01000694">
    <property type="protein sequence ID" value="RRR68784.1"/>
    <property type="molecule type" value="Genomic_DNA"/>
</dbReference>
<evidence type="ECO:0000256" key="1">
    <source>
        <dbReference type="SAM" id="MobiDB-lite"/>
    </source>
</evidence>
<reference evidence="2 3" key="1">
    <citation type="submission" date="2018-12" db="EMBL/GenBank/DDBJ databases">
        <title>Genome Sequence of Candidatus Viridilinea halotolerans isolated from saline sulfide-rich spring.</title>
        <authorList>
            <person name="Grouzdev D.S."/>
            <person name="Burganskaya E.I."/>
            <person name="Krutkina M.S."/>
            <person name="Sukhacheva M.V."/>
            <person name="Gorlenko V.M."/>
        </authorList>
    </citation>
    <scope>NUCLEOTIDE SEQUENCE [LARGE SCALE GENOMIC DNA]</scope>
    <source>
        <strain evidence="2">Chok-6</strain>
    </source>
</reference>
<dbReference type="InterPro" id="IPR014055">
    <property type="entry name" value="CRISPR-assoc_prot_Csx11"/>
</dbReference>